<feature type="domain" description="RING-type" evidence="12">
    <location>
        <begin position="66"/>
        <end position="109"/>
    </location>
</feature>
<dbReference type="InterPro" id="IPR013083">
    <property type="entry name" value="Znf_RING/FYVE/PHD"/>
</dbReference>
<feature type="compositionally biased region" description="Low complexity" evidence="11">
    <location>
        <begin position="15"/>
        <end position="37"/>
    </location>
</feature>
<dbReference type="FunFam" id="3.30.40.10:FF:000037">
    <property type="entry name" value="Cdk-activating kinase assembly factor MAT1, centre"/>
    <property type="match status" value="1"/>
</dbReference>
<gene>
    <name evidence="13" type="primary">BQ5605_C003g02302</name>
    <name evidence="13" type="ORF">BQ5605_C003G02302</name>
</gene>
<proteinExistence type="predicted"/>
<dbReference type="SMART" id="SM00184">
    <property type="entry name" value="RING"/>
    <property type="match status" value="1"/>
</dbReference>
<dbReference type="PROSITE" id="PS00518">
    <property type="entry name" value="ZF_RING_1"/>
    <property type="match status" value="1"/>
</dbReference>
<accession>A0A2X0M5K1</accession>
<dbReference type="PANTHER" id="PTHR12683:SF13">
    <property type="entry name" value="CDK-ACTIVATING KINASE ASSEMBLY FACTOR MAT1"/>
    <property type="match status" value="1"/>
</dbReference>
<comment type="subcellular location">
    <subcellularLocation>
        <location evidence="1">Nucleus</location>
    </subcellularLocation>
</comment>
<dbReference type="GO" id="GO:0006357">
    <property type="term" value="P:regulation of transcription by RNA polymerase II"/>
    <property type="evidence" value="ECO:0007669"/>
    <property type="project" value="TreeGrafter"/>
</dbReference>
<dbReference type="GO" id="GO:0006289">
    <property type="term" value="P:nucleotide-excision repair"/>
    <property type="evidence" value="ECO:0007669"/>
    <property type="project" value="InterPro"/>
</dbReference>
<organism evidence="13 14">
    <name type="scientific">Microbotryum silenes-dioicae</name>
    <dbReference type="NCBI Taxonomy" id="796604"/>
    <lineage>
        <taxon>Eukaryota</taxon>
        <taxon>Fungi</taxon>
        <taxon>Dikarya</taxon>
        <taxon>Basidiomycota</taxon>
        <taxon>Pucciniomycotina</taxon>
        <taxon>Microbotryomycetes</taxon>
        <taxon>Microbotryales</taxon>
        <taxon>Microbotryaceae</taxon>
        <taxon>Microbotryum</taxon>
    </lineage>
</organism>
<evidence type="ECO:0000256" key="8">
    <source>
        <dbReference type="ARBA" id="ARBA00033277"/>
    </source>
</evidence>
<feature type="coiled-coil region" evidence="10">
    <location>
        <begin position="190"/>
        <end position="222"/>
    </location>
</feature>
<evidence type="ECO:0000313" key="13">
    <source>
        <dbReference type="EMBL" id="SGY39971.1"/>
    </source>
</evidence>
<dbReference type="GO" id="GO:0008270">
    <property type="term" value="F:zinc ion binding"/>
    <property type="evidence" value="ECO:0007669"/>
    <property type="project" value="UniProtKB-KW"/>
</dbReference>
<evidence type="ECO:0000256" key="6">
    <source>
        <dbReference type="ARBA" id="ARBA00023242"/>
    </source>
</evidence>
<evidence type="ECO:0000256" key="4">
    <source>
        <dbReference type="ARBA" id="ARBA00022771"/>
    </source>
</evidence>
<dbReference type="InterPro" id="IPR015877">
    <property type="entry name" value="MAT1_centre"/>
</dbReference>
<evidence type="ECO:0000256" key="2">
    <source>
        <dbReference type="ARBA" id="ARBA00022257"/>
    </source>
</evidence>
<dbReference type="SUPFAM" id="SSF57850">
    <property type="entry name" value="RING/U-box"/>
    <property type="match status" value="1"/>
</dbReference>
<evidence type="ECO:0000256" key="5">
    <source>
        <dbReference type="ARBA" id="ARBA00022833"/>
    </source>
</evidence>
<dbReference type="InterPro" id="IPR004575">
    <property type="entry name" value="MAT1/Tfb3"/>
</dbReference>
<keyword evidence="4 9" id="KW-0863">Zinc-finger</keyword>
<dbReference type="STRING" id="796604.A0A2X0M5K1"/>
<dbReference type="NCBIfam" id="TIGR00570">
    <property type="entry name" value="cdk7"/>
    <property type="match status" value="1"/>
</dbReference>
<name>A0A2X0M5K1_9BASI</name>
<evidence type="ECO:0000256" key="10">
    <source>
        <dbReference type="SAM" id="Coils"/>
    </source>
</evidence>
<reference evidence="13 14" key="1">
    <citation type="submission" date="2016-11" db="EMBL/GenBank/DDBJ databases">
        <authorList>
            <person name="Jaros S."/>
            <person name="Januszkiewicz K."/>
            <person name="Wedrychowicz H."/>
        </authorList>
    </citation>
    <scope>NUCLEOTIDE SEQUENCE [LARGE SCALE GENOMIC DNA]</scope>
</reference>
<evidence type="ECO:0000259" key="12">
    <source>
        <dbReference type="PROSITE" id="PS50089"/>
    </source>
</evidence>
<dbReference type="PANTHER" id="PTHR12683">
    <property type="entry name" value="CDK-ACTIVATING KINASE ASSEMBLY FACTOR MAT1"/>
    <property type="match status" value="1"/>
</dbReference>
<evidence type="ECO:0000313" key="14">
    <source>
        <dbReference type="Proteomes" id="UP000249464"/>
    </source>
</evidence>
<dbReference type="GO" id="GO:0070985">
    <property type="term" value="C:transcription factor TFIIK complex"/>
    <property type="evidence" value="ECO:0007669"/>
    <property type="project" value="UniProtKB-ARBA"/>
</dbReference>
<keyword evidence="3" id="KW-0479">Metal-binding</keyword>
<dbReference type="AlphaFoldDB" id="A0A2X0M5K1"/>
<dbReference type="EMBL" id="FQNC01000042">
    <property type="protein sequence ID" value="SGY39971.1"/>
    <property type="molecule type" value="Genomic_DNA"/>
</dbReference>
<protein>
    <recommendedName>
        <fullName evidence="2">RNA polymerase II transcription factor B subunit 3</fullName>
    </recommendedName>
    <alternativeName>
        <fullName evidence="8">RNA polymerase II transcription factor B 38 kDa subunit</fullName>
    </alternativeName>
    <alternativeName>
        <fullName evidence="7">RNA polymerase II transcription factor B p38 subunit</fullName>
    </alternativeName>
</protein>
<keyword evidence="14" id="KW-1185">Reference proteome</keyword>
<dbReference type="Gene3D" id="3.30.40.10">
    <property type="entry name" value="Zinc/RING finger domain, C3HC4 (zinc finger)"/>
    <property type="match status" value="1"/>
</dbReference>
<dbReference type="InterPro" id="IPR017907">
    <property type="entry name" value="Znf_RING_CS"/>
</dbReference>
<dbReference type="Pfam" id="PF17121">
    <property type="entry name" value="zf-C3HC4_5"/>
    <property type="match status" value="1"/>
</dbReference>
<keyword evidence="10" id="KW-0175">Coiled coil</keyword>
<dbReference type="InterPro" id="IPR001841">
    <property type="entry name" value="Znf_RING"/>
</dbReference>
<dbReference type="GO" id="GO:0061575">
    <property type="term" value="F:cyclin-dependent protein serine/threonine kinase activator activity"/>
    <property type="evidence" value="ECO:0007669"/>
    <property type="project" value="InterPro"/>
</dbReference>
<evidence type="ECO:0000256" key="9">
    <source>
        <dbReference type="PROSITE-ProRule" id="PRU00175"/>
    </source>
</evidence>
<evidence type="ECO:0000256" key="1">
    <source>
        <dbReference type="ARBA" id="ARBA00004123"/>
    </source>
</evidence>
<evidence type="ECO:0000256" key="3">
    <source>
        <dbReference type="ARBA" id="ARBA00022723"/>
    </source>
</evidence>
<keyword evidence="6" id="KW-0539">Nucleus</keyword>
<dbReference type="PROSITE" id="PS50089">
    <property type="entry name" value="ZF_RING_2"/>
    <property type="match status" value="1"/>
</dbReference>
<feature type="region of interest" description="Disordered" evidence="11">
    <location>
        <begin position="1"/>
        <end position="38"/>
    </location>
</feature>
<evidence type="ECO:0000256" key="11">
    <source>
        <dbReference type="SAM" id="MobiDB-lite"/>
    </source>
</evidence>
<keyword evidence="5" id="KW-0862">Zinc</keyword>
<dbReference type="Pfam" id="PF06391">
    <property type="entry name" value="MAT1"/>
    <property type="match status" value="1"/>
</dbReference>
<evidence type="ECO:0000256" key="7">
    <source>
        <dbReference type="ARBA" id="ARBA00029873"/>
    </source>
</evidence>
<dbReference type="Proteomes" id="UP000249464">
    <property type="component" value="Unassembled WGS sequence"/>
</dbReference>
<sequence length="391" mass="45119">MSSTPRFFMGKPKASSTTNTNNSNNTKLSSSNSTSRTLRPNAATAFETLAEDDLNLPEYRHEKDVCPVCKTDRFLNPRLRLLVSSCYHRMCESCIDRIFTLGPEPCPICGVTIRKAHFQKQVYENLHVQREITIRTRMAKIYNKREDDFQDVNAYNAYLQEVEDLTFDLLNEKDVEKVEQLLGRYRAENQESIQVNLERGQAEKEEIKRREMEQRMEKEEIKRGYERMDLEEREMRERDRKKVLLALTSSEKDAEQVVRAVRSSALKRSTARLDAGPILQSSLRSLNGLKSTDPIPEDPSLDPHDVLSDLVNWDSYSDLYEIKVRHLVKGGYAEDLGLGREKRSNDVAGFVAEQVWEKCIRSAVAGLWLRPVMEERRVAGEEDSEEEGMDE</sequence>